<dbReference type="InterPro" id="IPR014347">
    <property type="entry name" value="Tautomerase/MIF_sf"/>
</dbReference>
<dbReference type="Gene3D" id="3.30.429.10">
    <property type="entry name" value="Macrophage Migration Inhibitory Factor"/>
    <property type="match status" value="1"/>
</dbReference>
<dbReference type="Proteomes" id="UP000184330">
    <property type="component" value="Unassembled WGS sequence"/>
</dbReference>
<evidence type="ECO:0000256" key="1">
    <source>
        <dbReference type="SAM" id="MobiDB-lite"/>
    </source>
</evidence>
<dbReference type="Pfam" id="PF14832">
    <property type="entry name" value="Tautomerase_3"/>
    <property type="match status" value="1"/>
</dbReference>
<dbReference type="AlphaFoldDB" id="A0A1L7XHG2"/>
<dbReference type="EMBL" id="FJOG01000026">
    <property type="protein sequence ID" value="CZR64448.1"/>
    <property type="molecule type" value="Genomic_DNA"/>
</dbReference>
<name>A0A1L7XHG2_9HELO</name>
<evidence type="ECO:0000259" key="2">
    <source>
        <dbReference type="Pfam" id="PF14832"/>
    </source>
</evidence>
<protein>
    <recommendedName>
        <fullName evidence="2">Tautomerase cis-CaaD-like domain-containing protein</fullName>
    </recommendedName>
</protein>
<keyword evidence="4" id="KW-1185">Reference proteome</keyword>
<organism evidence="3 4">
    <name type="scientific">Phialocephala subalpina</name>
    <dbReference type="NCBI Taxonomy" id="576137"/>
    <lineage>
        <taxon>Eukaryota</taxon>
        <taxon>Fungi</taxon>
        <taxon>Dikarya</taxon>
        <taxon>Ascomycota</taxon>
        <taxon>Pezizomycotina</taxon>
        <taxon>Leotiomycetes</taxon>
        <taxon>Helotiales</taxon>
        <taxon>Mollisiaceae</taxon>
        <taxon>Phialocephala</taxon>
        <taxon>Phialocephala fortinii species complex</taxon>
    </lineage>
</organism>
<accession>A0A1L7XHG2</accession>
<sequence length="147" mass="16879">MPLWVFTHTQNTFSPSEKSELAQLLTNLYVKVLIPAFFVNVQFIELGPSDIYVGGEGRSSSSKYTSISIYHPARGFDSDASKKRFLDKVDSILTPRFQEKGMDWEYFIQETPRDLWRISGVAPPAAGSEREKEWFRLNKPTPERESL</sequence>
<reference evidence="3 4" key="1">
    <citation type="submission" date="2016-03" db="EMBL/GenBank/DDBJ databases">
        <authorList>
            <person name="Ploux O."/>
        </authorList>
    </citation>
    <scope>NUCLEOTIDE SEQUENCE [LARGE SCALE GENOMIC DNA]</scope>
    <source>
        <strain evidence="3 4">UAMH 11012</strain>
    </source>
</reference>
<feature type="domain" description="Tautomerase cis-CaaD-like" evidence="2">
    <location>
        <begin position="1"/>
        <end position="139"/>
    </location>
</feature>
<gene>
    <name evidence="3" type="ORF">PAC_14346</name>
</gene>
<feature type="compositionally biased region" description="Basic and acidic residues" evidence="1">
    <location>
        <begin position="128"/>
        <end position="147"/>
    </location>
</feature>
<dbReference type="InterPro" id="IPR028116">
    <property type="entry name" value="Cis-CaaD-like"/>
</dbReference>
<dbReference type="OrthoDB" id="2129288at2759"/>
<evidence type="ECO:0000313" key="4">
    <source>
        <dbReference type="Proteomes" id="UP000184330"/>
    </source>
</evidence>
<evidence type="ECO:0000313" key="3">
    <source>
        <dbReference type="EMBL" id="CZR64448.1"/>
    </source>
</evidence>
<proteinExistence type="predicted"/>
<feature type="region of interest" description="Disordered" evidence="1">
    <location>
        <begin position="122"/>
        <end position="147"/>
    </location>
</feature>